<dbReference type="EMBL" id="BARV01015689">
    <property type="protein sequence ID" value="GAI32259.1"/>
    <property type="molecule type" value="Genomic_DNA"/>
</dbReference>
<dbReference type="PANTHER" id="PTHR36306:SF1">
    <property type="entry name" value="ALPHA-AMYLASE-RELATED"/>
    <property type="match status" value="1"/>
</dbReference>
<dbReference type="PANTHER" id="PTHR36306">
    <property type="entry name" value="ALPHA-AMYLASE-RELATED-RELATED"/>
    <property type="match status" value="1"/>
</dbReference>
<name>X1PN09_9ZZZZ</name>
<organism evidence="1">
    <name type="scientific">marine sediment metagenome</name>
    <dbReference type="NCBI Taxonomy" id="412755"/>
    <lineage>
        <taxon>unclassified sequences</taxon>
        <taxon>metagenomes</taxon>
        <taxon>ecological metagenomes</taxon>
    </lineage>
</organism>
<protein>
    <recommendedName>
        <fullName evidence="2">Glycoside hydrolase family 57 N-terminal domain-containing protein</fullName>
    </recommendedName>
</protein>
<feature type="non-terminal residue" evidence="1">
    <location>
        <position position="196"/>
    </location>
</feature>
<gene>
    <name evidence="1" type="ORF">S06H3_27079</name>
</gene>
<evidence type="ECO:0008006" key="2">
    <source>
        <dbReference type="Google" id="ProtNLM"/>
    </source>
</evidence>
<accession>X1PN09</accession>
<comment type="caution">
    <text evidence="1">The sequence shown here is derived from an EMBL/GenBank/DDBJ whole genome shotgun (WGS) entry which is preliminary data.</text>
</comment>
<reference evidence="1" key="1">
    <citation type="journal article" date="2014" name="Front. Microbiol.">
        <title>High frequency of phylogenetically diverse reductive dehalogenase-homologous genes in deep subseafloor sedimentary metagenomes.</title>
        <authorList>
            <person name="Kawai M."/>
            <person name="Futagami T."/>
            <person name="Toyoda A."/>
            <person name="Takaki Y."/>
            <person name="Nishi S."/>
            <person name="Hori S."/>
            <person name="Arai W."/>
            <person name="Tsubouchi T."/>
            <person name="Morono Y."/>
            <person name="Uchiyama I."/>
            <person name="Ito T."/>
            <person name="Fujiyama A."/>
            <person name="Inagaki F."/>
            <person name="Takami H."/>
        </authorList>
    </citation>
    <scope>NUCLEOTIDE SEQUENCE</scope>
    <source>
        <strain evidence="1">Expedition CK06-06</strain>
    </source>
</reference>
<evidence type="ECO:0000313" key="1">
    <source>
        <dbReference type="EMBL" id="GAI32259.1"/>
    </source>
</evidence>
<proteinExistence type="predicted"/>
<dbReference type="AlphaFoldDB" id="X1PN09"/>
<dbReference type="InterPro" id="IPR052046">
    <property type="entry name" value="GH57_Enzymes"/>
</dbReference>
<sequence length="196" mass="23309">MWIGHEEDNLAWDYLARTRNMLAHFEERDPGKHEQIQKAKEGVYIAEGSDWNWWYGDEYRSVNSLAFDNLYRKHLMNVYTFLGEKVPDWLHIAISGHEKPRPKREPTDFINPILDGKVTDYFEWQGAGQYDVSEIIGPMHHRGNIVRSFYYGFDLSNLYLRIDTNIELSYESLKDLTIKINFFKESPQQVRIQMLE</sequence>